<dbReference type="InterPro" id="IPR002104">
    <property type="entry name" value="Integrase_catalytic"/>
</dbReference>
<dbReference type="OrthoDB" id="892893at2"/>
<comment type="similarity">
    <text evidence="1">Belongs to the 'phage' integrase family.</text>
</comment>
<sequence length="415" mass="48265">MKHRISILFYIRKSKMTKDKLAPIYMRITVNGQRLEYSIQRYVAVARWGAAAGRVKGSGAEGRLLNAYLDALTNKVHQQEREMMQDGKIITFDSFREKWLGITERPRMLMEIFQQHNDQMAALVGKEFSPGTLERYNTSMAHTKAFLQWKHGIADIDIKRLNYELIYDYEFWLKTQRSCSHNTAIKYISNFRKVVNICIKKGWLQKDPFLGFKMSKHEIERDFLTEEELQAIASKDFEIDRLNQVRDIFIFSCFTGLAYADVQKLKRSEIGPGIDGERWIFTSRQKTEARSRIPLLPYAVAIIEKYKDHPACIQSDRVLPVLSNQKMNAYLKEIADVCKIRKLLTFHIARHTFATTVTLSNGVPIESVSKMLGHKNLKTTQHYAKILDRKVSDDMKLLREKFNSDKKSNSTFKTA</sequence>
<dbReference type="CDD" id="cd01185">
    <property type="entry name" value="INTN1_C_like"/>
    <property type="match status" value="1"/>
</dbReference>
<accession>A0A562TCT7</accession>
<feature type="domain" description="Tyr recombinase" evidence="4">
    <location>
        <begin position="219"/>
        <end position="403"/>
    </location>
</feature>
<evidence type="ECO:0000256" key="3">
    <source>
        <dbReference type="ARBA" id="ARBA00023172"/>
    </source>
</evidence>
<dbReference type="PANTHER" id="PTHR30349">
    <property type="entry name" value="PHAGE INTEGRASE-RELATED"/>
    <property type="match status" value="1"/>
</dbReference>
<protein>
    <submittedName>
        <fullName evidence="5">Site-specific recombinase XerD</fullName>
    </submittedName>
</protein>
<dbReference type="InterPro" id="IPR011010">
    <property type="entry name" value="DNA_brk_join_enz"/>
</dbReference>
<name>A0A562TCT7_CHIJA</name>
<dbReference type="GO" id="GO:0003677">
    <property type="term" value="F:DNA binding"/>
    <property type="evidence" value="ECO:0007669"/>
    <property type="project" value="UniProtKB-KW"/>
</dbReference>
<dbReference type="Pfam" id="PF17293">
    <property type="entry name" value="Arm-DNA-bind_5"/>
    <property type="match status" value="1"/>
</dbReference>
<proteinExistence type="inferred from homology"/>
<evidence type="ECO:0000256" key="2">
    <source>
        <dbReference type="ARBA" id="ARBA00023125"/>
    </source>
</evidence>
<dbReference type="PROSITE" id="PS51898">
    <property type="entry name" value="TYR_RECOMBINASE"/>
    <property type="match status" value="1"/>
</dbReference>
<dbReference type="AlphaFoldDB" id="A0A562TCT7"/>
<dbReference type="SUPFAM" id="SSF56349">
    <property type="entry name" value="DNA breaking-rejoining enzymes"/>
    <property type="match status" value="1"/>
</dbReference>
<organism evidence="5 6">
    <name type="scientific">Chitinophaga japonensis</name>
    <name type="common">Flexibacter japonensis</name>
    <dbReference type="NCBI Taxonomy" id="104662"/>
    <lineage>
        <taxon>Bacteria</taxon>
        <taxon>Pseudomonadati</taxon>
        <taxon>Bacteroidota</taxon>
        <taxon>Chitinophagia</taxon>
        <taxon>Chitinophagales</taxon>
        <taxon>Chitinophagaceae</taxon>
        <taxon>Chitinophaga</taxon>
    </lineage>
</organism>
<dbReference type="RefSeq" id="WP_145710460.1">
    <property type="nucleotide sequence ID" value="NZ_BAAAFY010000001.1"/>
</dbReference>
<dbReference type="InterPro" id="IPR025269">
    <property type="entry name" value="SAM-like_dom"/>
</dbReference>
<dbReference type="InterPro" id="IPR013762">
    <property type="entry name" value="Integrase-like_cat_sf"/>
</dbReference>
<dbReference type="Pfam" id="PF00589">
    <property type="entry name" value="Phage_integrase"/>
    <property type="match status" value="1"/>
</dbReference>
<evidence type="ECO:0000313" key="6">
    <source>
        <dbReference type="Proteomes" id="UP000316778"/>
    </source>
</evidence>
<keyword evidence="6" id="KW-1185">Reference proteome</keyword>
<dbReference type="InterPro" id="IPR010998">
    <property type="entry name" value="Integrase_recombinase_N"/>
</dbReference>
<evidence type="ECO:0000256" key="1">
    <source>
        <dbReference type="ARBA" id="ARBA00008857"/>
    </source>
</evidence>
<dbReference type="InterPro" id="IPR035386">
    <property type="entry name" value="Arm-DNA-bind_5"/>
</dbReference>
<evidence type="ECO:0000259" key="4">
    <source>
        <dbReference type="PROSITE" id="PS51898"/>
    </source>
</evidence>
<dbReference type="EMBL" id="VLLG01000002">
    <property type="protein sequence ID" value="TWI91305.1"/>
    <property type="molecule type" value="Genomic_DNA"/>
</dbReference>
<dbReference type="GO" id="GO:0015074">
    <property type="term" value="P:DNA integration"/>
    <property type="evidence" value="ECO:0007669"/>
    <property type="project" value="InterPro"/>
</dbReference>
<comment type="caution">
    <text evidence="5">The sequence shown here is derived from an EMBL/GenBank/DDBJ whole genome shotgun (WGS) entry which is preliminary data.</text>
</comment>
<dbReference type="PANTHER" id="PTHR30349:SF64">
    <property type="entry name" value="PROPHAGE INTEGRASE INTD-RELATED"/>
    <property type="match status" value="1"/>
</dbReference>
<keyword evidence="2" id="KW-0238">DNA-binding</keyword>
<dbReference type="Gene3D" id="1.10.443.10">
    <property type="entry name" value="Intergrase catalytic core"/>
    <property type="match status" value="1"/>
</dbReference>
<dbReference type="GO" id="GO:0006310">
    <property type="term" value="P:DNA recombination"/>
    <property type="evidence" value="ECO:0007669"/>
    <property type="project" value="UniProtKB-KW"/>
</dbReference>
<gene>
    <name evidence="5" type="ORF">LX66_0672</name>
</gene>
<dbReference type="Gene3D" id="1.10.150.130">
    <property type="match status" value="1"/>
</dbReference>
<dbReference type="Proteomes" id="UP000316778">
    <property type="component" value="Unassembled WGS sequence"/>
</dbReference>
<reference evidence="5 6" key="1">
    <citation type="journal article" date="2013" name="Stand. Genomic Sci.">
        <title>Genomic Encyclopedia of Type Strains, Phase I: The one thousand microbial genomes (KMG-I) project.</title>
        <authorList>
            <person name="Kyrpides N.C."/>
            <person name="Woyke T."/>
            <person name="Eisen J.A."/>
            <person name="Garrity G."/>
            <person name="Lilburn T.G."/>
            <person name="Beck B.J."/>
            <person name="Whitman W.B."/>
            <person name="Hugenholtz P."/>
            <person name="Klenk H.P."/>
        </authorList>
    </citation>
    <scope>NUCLEOTIDE SEQUENCE [LARGE SCALE GENOMIC DNA]</scope>
    <source>
        <strain evidence="5 6">DSM 13484</strain>
    </source>
</reference>
<dbReference type="InterPro" id="IPR050090">
    <property type="entry name" value="Tyrosine_recombinase_XerCD"/>
</dbReference>
<keyword evidence="3" id="KW-0233">DNA recombination</keyword>
<dbReference type="Pfam" id="PF13102">
    <property type="entry name" value="Phage_int_SAM_5"/>
    <property type="match status" value="1"/>
</dbReference>
<evidence type="ECO:0000313" key="5">
    <source>
        <dbReference type="EMBL" id="TWI91305.1"/>
    </source>
</evidence>